<dbReference type="OrthoDB" id="10261452at2759"/>
<dbReference type="EMBL" id="NBCO01000001">
    <property type="protein sequence ID" value="ORC93389.1"/>
    <property type="molecule type" value="Genomic_DNA"/>
</dbReference>
<dbReference type="PANTHER" id="PTHR12661">
    <property type="entry name" value="PETER PAN-RELATED"/>
    <property type="match status" value="1"/>
</dbReference>
<dbReference type="VEuPathDB" id="TriTrypDB:TM35_000012660"/>
<dbReference type="Proteomes" id="UP000192257">
    <property type="component" value="Unassembled WGS sequence"/>
</dbReference>
<proteinExistence type="predicted"/>
<dbReference type="PROSITE" id="PS50833">
    <property type="entry name" value="BRIX"/>
    <property type="match status" value="1"/>
</dbReference>
<feature type="domain" description="Brix" evidence="2">
    <location>
        <begin position="21"/>
        <end position="281"/>
    </location>
</feature>
<dbReference type="InterPro" id="IPR045112">
    <property type="entry name" value="PPAN-like"/>
</dbReference>
<feature type="compositionally biased region" description="Basic residues" evidence="1">
    <location>
        <begin position="302"/>
        <end position="314"/>
    </location>
</feature>
<name>A0A1X0P9W9_9TRYP</name>
<reference evidence="3 4" key="1">
    <citation type="submission" date="2017-03" db="EMBL/GenBank/DDBJ databases">
        <title>An alternative strategy for trypanosome survival in the mammalian bloodstream revealed through genome and transcriptome analysis of the ubiquitous bovine parasite Trypanosoma (Megatrypanum) theileri.</title>
        <authorList>
            <person name="Kelly S."/>
            <person name="Ivens A."/>
            <person name="Mott A."/>
            <person name="O'Neill E."/>
            <person name="Emms D."/>
            <person name="Macleod O."/>
            <person name="Voorheis P."/>
            <person name="Matthews J."/>
            <person name="Matthews K."/>
            <person name="Carrington M."/>
        </authorList>
    </citation>
    <scope>NUCLEOTIDE SEQUENCE [LARGE SCALE GENOMIC DNA]</scope>
    <source>
        <strain evidence="3">Edinburgh</strain>
    </source>
</reference>
<dbReference type="STRING" id="67003.A0A1X0P9W9"/>
<feature type="region of interest" description="Disordered" evidence="1">
    <location>
        <begin position="297"/>
        <end position="364"/>
    </location>
</feature>
<dbReference type="InterPro" id="IPR007109">
    <property type="entry name" value="Brix"/>
</dbReference>
<gene>
    <name evidence="3" type="ORF">TM35_000012660</name>
</gene>
<keyword evidence="4" id="KW-1185">Reference proteome</keyword>
<dbReference type="PANTHER" id="PTHR12661:SF5">
    <property type="entry name" value="SUPPRESSOR OF SWI4 1 HOMOLOG"/>
    <property type="match status" value="1"/>
</dbReference>
<dbReference type="SMART" id="SM00879">
    <property type="entry name" value="Brix"/>
    <property type="match status" value="1"/>
</dbReference>
<dbReference type="GO" id="GO:0019843">
    <property type="term" value="F:rRNA binding"/>
    <property type="evidence" value="ECO:0007669"/>
    <property type="project" value="InterPro"/>
</dbReference>
<dbReference type="AlphaFoldDB" id="A0A1X0P9W9"/>
<dbReference type="GeneID" id="39980727"/>
<organism evidence="3 4">
    <name type="scientific">Trypanosoma theileri</name>
    <dbReference type="NCBI Taxonomy" id="67003"/>
    <lineage>
        <taxon>Eukaryota</taxon>
        <taxon>Discoba</taxon>
        <taxon>Euglenozoa</taxon>
        <taxon>Kinetoplastea</taxon>
        <taxon>Metakinetoplastina</taxon>
        <taxon>Trypanosomatida</taxon>
        <taxon>Trypanosomatidae</taxon>
        <taxon>Trypanosoma</taxon>
    </lineage>
</organism>
<dbReference type="GO" id="GO:0030687">
    <property type="term" value="C:preribosome, large subunit precursor"/>
    <property type="evidence" value="ECO:0007669"/>
    <property type="project" value="TreeGrafter"/>
</dbReference>
<comment type="caution">
    <text evidence="3">The sequence shown here is derived from an EMBL/GenBank/DDBJ whole genome shotgun (WGS) entry which is preliminary data.</text>
</comment>
<dbReference type="GO" id="GO:0000027">
    <property type="term" value="P:ribosomal large subunit assembly"/>
    <property type="evidence" value="ECO:0007669"/>
    <property type="project" value="TreeGrafter"/>
</dbReference>
<evidence type="ECO:0000313" key="3">
    <source>
        <dbReference type="EMBL" id="ORC93389.1"/>
    </source>
</evidence>
<evidence type="ECO:0000259" key="2">
    <source>
        <dbReference type="PROSITE" id="PS50833"/>
    </source>
</evidence>
<dbReference type="RefSeq" id="XP_028887455.1">
    <property type="nucleotide sequence ID" value="XM_029020947.1"/>
</dbReference>
<evidence type="ECO:0000256" key="1">
    <source>
        <dbReference type="SAM" id="MobiDB-lite"/>
    </source>
</evidence>
<accession>A0A1X0P9W9</accession>
<dbReference type="Pfam" id="PF04427">
    <property type="entry name" value="Brix"/>
    <property type="match status" value="1"/>
</dbReference>
<protein>
    <submittedName>
        <fullName evidence="3">Peter pan protein</fullName>
    </submittedName>
</protein>
<feature type="compositionally biased region" description="Basic and acidic residues" evidence="1">
    <location>
        <begin position="315"/>
        <end position="348"/>
    </location>
</feature>
<dbReference type="GO" id="GO:0006364">
    <property type="term" value="P:rRNA processing"/>
    <property type="evidence" value="ECO:0007669"/>
    <property type="project" value="InterPro"/>
</dbReference>
<evidence type="ECO:0000313" key="4">
    <source>
        <dbReference type="Proteomes" id="UP000192257"/>
    </source>
</evidence>
<sequence length="364" mass="41678">MGKSKAMPGTVDTTEADKATPKSIIIYRGEVGNNVRALMHDWRAVFLPWSSRNLHGKNRSLKDFLAIASSFSVSHLQLFTAPSHGTSLRIMRFANGPTLSFRVLSFTLRHEITAKQRRPVSMSQAVWEVAPIVVLNNFTHPDAQRRPEVPLLEATFKGMFPTVNIQLVKNSDIQRICLFHYDHVEQLVEVRHYFINAKAVGVSKTVKKLLERRCPTKLGTLESIDDVLDREDVWSDTDGEGEEVPLAQPFRQHREQCRIKLQEIGPRLTLQLVKVTNGFASGEVLYHKFEQKSAEEVARNGAKVRTKQREKAKRKAEQDENVRRKKDMKEERLQKKRQRREEAMRQQEENPLEVADSGYGADAE</sequence>